<evidence type="ECO:0000256" key="3">
    <source>
        <dbReference type="ARBA" id="ARBA00022692"/>
    </source>
</evidence>
<dbReference type="GO" id="GO:0005886">
    <property type="term" value="C:plasma membrane"/>
    <property type="evidence" value="ECO:0007669"/>
    <property type="project" value="UniProtKB-SubCell"/>
</dbReference>
<evidence type="ECO:0000256" key="2">
    <source>
        <dbReference type="ARBA" id="ARBA00022475"/>
    </source>
</evidence>
<gene>
    <name evidence="10" type="ORF">Dsi01nite_098760</name>
</gene>
<feature type="compositionally biased region" description="Low complexity" evidence="7">
    <location>
        <begin position="612"/>
        <end position="642"/>
    </location>
</feature>
<evidence type="ECO:0000313" key="10">
    <source>
        <dbReference type="EMBL" id="GIG51835.1"/>
    </source>
</evidence>
<feature type="transmembrane region" description="Helical" evidence="8">
    <location>
        <begin position="833"/>
        <end position="851"/>
    </location>
</feature>
<reference evidence="10" key="1">
    <citation type="submission" date="2021-01" db="EMBL/GenBank/DDBJ databases">
        <title>Whole genome shotgun sequence of Dactylosporangium siamense NBRC 106093.</title>
        <authorList>
            <person name="Komaki H."/>
            <person name="Tamura T."/>
        </authorList>
    </citation>
    <scope>NUCLEOTIDE SEQUENCE</scope>
    <source>
        <strain evidence="10">NBRC 106093</strain>
    </source>
</reference>
<keyword evidence="2" id="KW-1003">Cell membrane</keyword>
<accession>A0A919UHQ8</accession>
<feature type="domain" description="ABC3 transporter permease C-terminal" evidence="9">
    <location>
        <begin position="743"/>
        <end position="860"/>
    </location>
</feature>
<evidence type="ECO:0000313" key="11">
    <source>
        <dbReference type="Proteomes" id="UP000660611"/>
    </source>
</evidence>
<keyword evidence="5 8" id="KW-0472">Membrane</keyword>
<comment type="subcellular location">
    <subcellularLocation>
        <location evidence="1">Cell membrane</location>
        <topology evidence="1">Multi-pass membrane protein</topology>
    </subcellularLocation>
</comment>
<comment type="similarity">
    <text evidence="6">Belongs to the ABC-4 integral membrane protein family.</text>
</comment>
<feature type="transmembrane region" description="Helical" evidence="8">
    <location>
        <begin position="485"/>
        <end position="506"/>
    </location>
</feature>
<keyword evidence="4 8" id="KW-1133">Transmembrane helix</keyword>
<feature type="domain" description="ABC3 transporter permease C-terminal" evidence="9">
    <location>
        <begin position="265"/>
        <end position="383"/>
    </location>
</feature>
<feature type="transmembrane region" description="Helical" evidence="8">
    <location>
        <begin position="355"/>
        <end position="374"/>
    </location>
</feature>
<evidence type="ECO:0000256" key="6">
    <source>
        <dbReference type="ARBA" id="ARBA00038076"/>
    </source>
</evidence>
<evidence type="ECO:0000256" key="7">
    <source>
        <dbReference type="SAM" id="MobiDB-lite"/>
    </source>
</evidence>
<dbReference type="RefSeq" id="WP_239136928.1">
    <property type="nucleotide sequence ID" value="NZ_BAAAVW010000010.1"/>
</dbReference>
<evidence type="ECO:0000256" key="5">
    <source>
        <dbReference type="ARBA" id="ARBA00023136"/>
    </source>
</evidence>
<feature type="transmembrane region" description="Helical" evidence="8">
    <location>
        <begin position="21"/>
        <end position="47"/>
    </location>
</feature>
<evidence type="ECO:0000256" key="8">
    <source>
        <dbReference type="SAM" id="Phobius"/>
    </source>
</evidence>
<feature type="region of interest" description="Disordered" evidence="7">
    <location>
        <begin position="612"/>
        <end position="644"/>
    </location>
</feature>
<dbReference type="Pfam" id="PF02687">
    <property type="entry name" value="FtsX"/>
    <property type="match status" value="2"/>
</dbReference>
<feature type="transmembrane region" description="Helical" evidence="8">
    <location>
        <begin position="404"/>
        <end position="427"/>
    </location>
</feature>
<feature type="transmembrane region" description="Helical" evidence="8">
    <location>
        <begin position="735"/>
        <end position="762"/>
    </location>
</feature>
<protein>
    <submittedName>
        <fullName evidence="10">ABC transporter permease</fullName>
    </submittedName>
</protein>
<keyword evidence="3 8" id="KW-0812">Transmembrane</keyword>
<proteinExistence type="inferred from homology"/>
<feature type="transmembrane region" description="Helical" evidence="8">
    <location>
        <begin position="783"/>
        <end position="813"/>
    </location>
</feature>
<keyword evidence="11" id="KW-1185">Reference proteome</keyword>
<name>A0A919UHQ8_9ACTN</name>
<feature type="transmembrane region" description="Helical" evidence="8">
    <location>
        <begin position="313"/>
        <end position="335"/>
    </location>
</feature>
<sequence>MPGAWRRDPGRARAGGSLVRTVRRFTGAFVAVAVGIALVTAATLLFASGRPLVPDRLVDAAVIVRSPAATSPADPFTAPVPWSSDAATALAGRLSALPGVAAAVPDRRFYAQAVVGGRPYTADGDRQDAREGHGWSSARLGGLRLTSGAAPARAGEVVVDRRLGLSPGDPVTLLTAAGPTPYTVSGTVDAPGFHVSDDVAAALAPGVEMIGLVLHPGADRAAVAAAAQAVTGTAGRILTGADRAALEPRDDARTRWIGMQVLTAVAALAGFVTVFVVASTYAFAVAQRRREFGLLRAVGATPRQIRRLVQGEALTVGAAGAVVGLLVGAACATPLGWALVDAGFEPATFTVRFVLWPILVALTAGPFVALLGAWSAARRAARVRPVEALREAAVEQRPMGRARWITGLLLVAAGTALAVGTATSGSAQDSATFAMYSAMALVTGVTVLAPAVVRPLALLRSPLPSRGGAIGMLVRGSALTAARRTASTAAPVLLTVAFAVLVSGMVRTSTGAYAAGRSARVDAGWVVAPDRAPGLSDAAAAAVPGGAAILPTTVFTPATSGGKPRARVAIGVEPAALVAVNRRLQVLSGAVTDLRGEGTVVLTRSEATAAAASTAAPKEAAAATTAPTAPAATAPEGTAAVEGSGGGGSAGYPAVYVVTFADGTTVPLRVVAVIADGSVPGDMVLPRATVRAHDPSALTSAVFVRDRVEAPAGSGARVVDVGTWAAEQDAAEDRLVWLFTVLLIAVSAGYGAIAVANTLLMAAVGRAVDLRAVRLAGATRRQVLRLVTAESALVVLIGAVLGGGVALGALLSIRAGLSEQVGAPVDLVVPWEVVSGVVTLCLLLAIVASAVPTMRQLRSGPVHELG</sequence>
<feature type="transmembrane region" description="Helical" evidence="8">
    <location>
        <begin position="261"/>
        <end position="286"/>
    </location>
</feature>
<dbReference type="GO" id="GO:0022857">
    <property type="term" value="F:transmembrane transporter activity"/>
    <property type="evidence" value="ECO:0007669"/>
    <property type="project" value="TreeGrafter"/>
</dbReference>
<dbReference type="PANTHER" id="PTHR30572:SF4">
    <property type="entry name" value="ABC TRANSPORTER PERMEASE YTRF"/>
    <property type="match status" value="1"/>
</dbReference>
<dbReference type="InterPro" id="IPR050250">
    <property type="entry name" value="Macrolide_Exporter_MacB"/>
</dbReference>
<evidence type="ECO:0000259" key="9">
    <source>
        <dbReference type="Pfam" id="PF02687"/>
    </source>
</evidence>
<dbReference type="EMBL" id="BONQ01000163">
    <property type="protein sequence ID" value="GIG51835.1"/>
    <property type="molecule type" value="Genomic_DNA"/>
</dbReference>
<dbReference type="InterPro" id="IPR003838">
    <property type="entry name" value="ABC3_permease_C"/>
</dbReference>
<dbReference type="Proteomes" id="UP000660611">
    <property type="component" value="Unassembled WGS sequence"/>
</dbReference>
<dbReference type="PANTHER" id="PTHR30572">
    <property type="entry name" value="MEMBRANE COMPONENT OF TRANSPORTER-RELATED"/>
    <property type="match status" value="1"/>
</dbReference>
<feature type="transmembrane region" description="Helical" evidence="8">
    <location>
        <begin position="433"/>
        <end position="453"/>
    </location>
</feature>
<dbReference type="AlphaFoldDB" id="A0A919UHQ8"/>
<organism evidence="10 11">
    <name type="scientific">Dactylosporangium siamense</name>
    <dbReference type="NCBI Taxonomy" id="685454"/>
    <lineage>
        <taxon>Bacteria</taxon>
        <taxon>Bacillati</taxon>
        <taxon>Actinomycetota</taxon>
        <taxon>Actinomycetes</taxon>
        <taxon>Micromonosporales</taxon>
        <taxon>Micromonosporaceae</taxon>
        <taxon>Dactylosporangium</taxon>
    </lineage>
</organism>
<comment type="caution">
    <text evidence="10">The sequence shown here is derived from an EMBL/GenBank/DDBJ whole genome shotgun (WGS) entry which is preliminary data.</text>
</comment>
<evidence type="ECO:0000256" key="1">
    <source>
        <dbReference type="ARBA" id="ARBA00004651"/>
    </source>
</evidence>
<evidence type="ECO:0000256" key="4">
    <source>
        <dbReference type="ARBA" id="ARBA00022989"/>
    </source>
</evidence>